<dbReference type="AlphaFoldDB" id="A0AAE0SQD3"/>
<dbReference type="Proteomes" id="UP001195483">
    <property type="component" value="Unassembled WGS sequence"/>
</dbReference>
<dbReference type="Pfam" id="PF13181">
    <property type="entry name" value="TPR_8"/>
    <property type="match status" value="1"/>
</dbReference>
<dbReference type="Gene3D" id="1.25.40.10">
    <property type="entry name" value="Tetratricopeptide repeat domain"/>
    <property type="match status" value="2"/>
</dbReference>
<sequence length="559" mass="63941">MLNLFDHINQLHECELYQDLKQLACMALTLCDNSSSETEVLTLTQKYQTMVFCGNAHYQLAEYLKAEDLYLKALQLRKAINKTKGKTTCPQQGNMEMTSEVEVKYKVYQCLMRMKQHREAMTILEGISTKQRTAKINLALARLYLRAGMDRSAITSFKEVLRECPLALEAIHGLLSLGQKGTDVVTLVMSGMPHGTICDWLSNWIRGYAFLASHEYNHTIYTFKLLDTKTYLKDNIYLLTGLAQTHFMEGQYNQALITFQRAHARDPLYLSSMDMYAFLLYKDKKVQELQRLAQQLMSVSEHAAEPWIAMGYLSVVTKKAVRAVYFAQKANNINPCNVEAFLLKGTALLDIKKTQEAILHYQEALRVAPHRYEAYAGLIECYLMSHRNRDALSWSWKAIKTLGSSARTLTLYASVLGKDKGTVAKAKTYLERAMSFDPTYLEPVYLMTEILAQERQFEKGIDLLRKQLINQSTCRLHQMLADFLTQTNEHQEALDHYNKALGLDPSNTRAKEGMERVEKQSDIGMDNSFDVEVEDMGSSDHEGFDFDDVESTWSDTEFS</sequence>
<evidence type="ECO:0000256" key="2">
    <source>
        <dbReference type="PROSITE-ProRule" id="PRU00339"/>
    </source>
</evidence>
<feature type="repeat" description="TPR" evidence="2">
    <location>
        <begin position="236"/>
        <end position="269"/>
    </location>
</feature>
<dbReference type="GO" id="GO:0051301">
    <property type="term" value="P:cell division"/>
    <property type="evidence" value="ECO:0007669"/>
    <property type="project" value="TreeGrafter"/>
</dbReference>
<accession>A0AAE0SQD3</accession>
<feature type="repeat" description="TPR" evidence="2">
    <location>
        <begin position="474"/>
        <end position="507"/>
    </location>
</feature>
<dbReference type="Pfam" id="PF13432">
    <property type="entry name" value="TPR_16"/>
    <property type="match status" value="1"/>
</dbReference>
<evidence type="ECO:0000313" key="4">
    <source>
        <dbReference type="EMBL" id="KAK3596287.1"/>
    </source>
</evidence>
<feature type="repeat" description="TPR" evidence="2">
    <location>
        <begin position="338"/>
        <end position="371"/>
    </location>
</feature>
<dbReference type="InterPro" id="IPR019734">
    <property type="entry name" value="TPR_rpt"/>
</dbReference>
<dbReference type="PANTHER" id="PTHR12558:SF36">
    <property type="entry name" value="ANAPHASE-PROMOTING COMPLEX SUBUNIT 7"/>
    <property type="match status" value="1"/>
</dbReference>
<reference evidence="4" key="2">
    <citation type="journal article" date="2021" name="Genome Biol. Evol.">
        <title>Developing a high-quality reference genome for a parasitic bivalve with doubly uniparental inheritance (Bivalvia: Unionida).</title>
        <authorList>
            <person name="Smith C.H."/>
        </authorList>
    </citation>
    <scope>NUCLEOTIDE SEQUENCE</scope>
    <source>
        <strain evidence="4">CHS0354</strain>
        <tissue evidence="4">Mantle</tissue>
    </source>
</reference>
<proteinExistence type="predicted"/>
<name>A0AAE0SQD3_9BIVA</name>
<keyword evidence="5" id="KW-1185">Reference proteome</keyword>
<dbReference type="GO" id="GO:0045842">
    <property type="term" value="P:positive regulation of mitotic metaphase/anaphase transition"/>
    <property type="evidence" value="ECO:0007669"/>
    <property type="project" value="TreeGrafter"/>
</dbReference>
<dbReference type="SUPFAM" id="SSF48452">
    <property type="entry name" value="TPR-like"/>
    <property type="match status" value="2"/>
</dbReference>
<organism evidence="4 5">
    <name type="scientific">Potamilus streckersoni</name>
    <dbReference type="NCBI Taxonomy" id="2493646"/>
    <lineage>
        <taxon>Eukaryota</taxon>
        <taxon>Metazoa</taxon>
        <taxon>Spiralia</taxon>
        <taxon>Lophotrochozoa</taxon>
        <taxon>Mollusca</taxon>
        <taxon>Bivalvia</taxon>
        <taxon>Autobranchia</taxon>
        <taxon>Heteroconchia</taxon>
        <taxon>Palaeoheterodonta</taxon>
        <taxon>Unionida</taxon>
        <taxon>Unionoidea</taxon>
        <taxon>Unionidae</taxon>
        <taxon>Ambleminae</taxon>
        <taxon>Lampsilini</taxon>
        <taxon>Potamilus</taxon>
    </lineage>
</organism>
<reference evidence="4" key="1">
    <citation type="journal article" date="2021" name="Genome Biol. Evol.">
        <title>A High-Quality Reference Genome for a Parasitic Bivalve with Doubly Uniparental Inheritance (Bivalvia: Unionida).</title>
        <authorList>
            <person name="Smith C.H."/>
        </authorList>
    </citation>
    <scope>NUCLEOTIDE SEQUENCE</scope>
    <source>
        <strain evidence="4">CHS0354</strain>
    </source>
</reference>
<dbReference type="SMART" id="SM00028">
    <property type="entry name" value="TPR"/>
    <property type="match status" value="5"/>
</dbReference>
<evidence type="ECO:0008006" key="6">
    <source>
        <dbReference type="Google" id="ProtNLM"/>
    </source>
</evidence>
<dbReference type="PANTHER" id="PTHR12558">
    <property type="entry name" value="CELL DIVISION CYCLE 16,23,27"/>
    <property type="match status" value="1"/>
</dbReference>
<protein>
    <recommendedName>
        <fullName evidence="6">Anaphase-promoting complex subunit 7</fullName>
    </recommendedName>
</protein>
<reference evidence="4" key="3">
    <citation type="submission" date="2023-05" db="EMBL/GenBank/DDBJ databases">
        <authorList>
            <person name="Smith C.H."/>
        </authorList>
    </citation>
    <scope>NUCLEOTIDE SEQUENCE</scope>
    <source>
        <strain evidence="4">CHS0354</strain>
        <tissue evidence="4">Mantle</tissue>
    </source>
</reference>
<gene>
    <name evidence="4" type="ORF">CHS0354_030662</name>
</gene>
<dbReference type="EMBL" id="JAEAOA010001823">
    <property type="protein sequence ID" value="KAK3596287.1"/>
    <property type="molecule type" value="Genomic_DNA"/>
</dbReference>
<dbReference type="GO" id="GO:0005680">
    <property type="term" value="C:anaphase-promoting complex"/>
    <property type="evidence" value="ECO:0007669"/>
    <property type="project" value="TreeGrafter"/>
</dbReference>
<evidence type="ECO:0000256" key="1">
    <source>
        <dbReference type="ARBA" id="ARBA00022803"/>
    </source>
</evidence>
<evidence type="ECO:0000256" key="3">
    <source>
        <dbReference type="SAM" id="MobiDB-lite"/>
    </source>
</evidence>
<dbReference type="GO" id="GO:0016567">
    <property type="term" value="P:protein ubiquitination"/>
    <property type="evidence" value="ECO:0007669"/>
    <property type="project" value="TreeGrafter"/>
</dbReference>
<evidence type="ECO:0000313" key="5">
    <source>
        <dbReference type="Proteomes" id="UP001195483"/>
    </source>
</evidence>
<dbReference type="InterPro" id="IPR011990">
    <property type="entry name" value="TPR-like_helical_dom_sf"/>
</dbReference>
<comment type="caution">
    <text evidence="4">The sequence shown here is derived from an EMBL/GenBank/DDBJ whole genome shotgun (WGS) entry which is preliminary data.</text>
</comment>
<keyword evidence="1 2" id="KW-0802">TPR repeat</keyword>
<feature type="region of interest" description="Disordered" evidence="3">
    <location>
        <begin position="534"/>
        <end position="559"/>
    </location>
</feature>
<dbReference type="PROSITE" id="PS50005">
    <property type="entry name" value="TPR"/>
    <property type="match status" value="3"/>
</dbReference>